<dbReference type="EC" id="3.6.1.27" evidence="3 17"/>
<proteinExistence type="inferred from homology"/>
<comment type="miscellaneous">
    <text evidence="17">Bacitracin is thought to be involved in the inhibition of peptidoglycan synthesis by sequestering undecaprenyl diphosphate, thereby reducing the pool of lipid carrier available.</text>
</comment>
<dbReference type="Pfam" id="PF02673">
    <property type="entry name" value="BacA"/>
    <property type="match status" value="1"/>
</dbReference>
<keyword evidence="10 17" id="KW-1133">Transmembrane helix</keyword>
<dbReference type="EMBL" id="JAJNBZ010000043">
    <property type="protein sequence ID" value="MCE5173218.1"/>
    <property type="molecule type" value="Genomic_DNA"/>
</dbReference>
<feature type="transmembrane region" description="Helical" evidence="17">
    <location>
        <begin position="188"/>
        <end position="208"/>
    </location>
</feature>
<evidence type="ECO:0000256" key="13">
    <source>
        <dbReference type="ARBA" id="ARBA00023316"/>
    </source>
</evidence>
<comment type="subcellular location">
    <subcellularLocation>
        <location evidence="1 17">Cell membrane</location>
        <topology evidence="1 17">Multi-pass membrane protein</topology>
    </subcellularLocation>
</comment>
<dbReference type="Proteomes" id="UP001199916">
    <property type="component" value="Unassembled WGS sequence"/>
</dbReference>
<keyword evidence="19" id="KW-1185">Reference proteome</keyword>
<keyword evidence="12 17" id="KW-0046">Antibiotic resistance</keyword>
<comment type="caution">
    <text evidence="18">The sequence shown here is derived from an EMBL/GenBank/DDBJ whole genome shotgun (WGS) entry which is preliminary data.</text>
</comment>
<evidence type="ECO:0000313" key="18">
    <source>
        <dbReference type="EMBL" id="MCE5173218.1"/>
    </source>
</evidence>
<evidence type="ECO:0000256" key="5">
    <source>
        <dbReference type="ARBA" id="ARBA00022475"/>
    </source>
</evidence>
<evidence type="ECO:0000256" key="7">
    <source>
        <dbReference type="ARBA" id="ARBA00022801"/>
    </source>
</evidence>
<feature type="transmembrane region" description="Helical" evidence="17">
    <location>
        <begin position="44"/>
        <end position="62"/>
    </location>
</feature>
<evidence type="ECO:0000256" key="11">
    <source>
        <dbReference type="ARBA" id="ARBA00023136"/>
    </source>
</evidence>
<feature type="transmembrane region" description="Helical" evidence="17">
    <location>
        <begin position="119"/>
        <end position="136"/>
    </location>
</feature>
<keyword evidence="13 17" id="KW-0961">Cell wall biogenesis/degradation</keyword>
<evidence type="ECO:0000256" key="14">
    <source>
        <dbReference type="ARBA" id="ARBA00032707"/>
    </source>
</evidence>
<evidence type="ECO:0000256" key="3">
    <source>
        <dbReference type="ARBA" id="ARBA00012374"/>
    </source>
</evidence>
<sequence length="270" mass="30010">MEWLDWLKYAVLGLVQGFTEPIPVSSSGHLVIAEKLFGLHMEGLSFEVLVNFASLLAILLIYRKDIVRLAVNTFRFIFKRDPDAKSDFMFVVYLILATIPAGVIGVVFKDTIADVFKGLKIIGATLLITALALWLIRNLRGRKGDKDLSFGETFIVGLAQSVALIPGISRSGATIVAAMALGWKQETALRFSFFLYIPVSVGSMILEGKDMIKDPMMGQLIGPYLLAFICSFVASYFALKWFMGLMARGNLKWFSVYCVFAGLFVLFFLN</sequence>
<feature type="transmembrane region" description="Helical" evidence="17">
    <location>
        <begin position="251"/>
        <end position="269"/>
    </location>
</feature>
<evidence type="ECO:0000256" key="17">
    <source>
        <dbReference type="HAMAP-Rule" id="MF_01006"/>
    </source>
</evidence>
<evidence type="ECO:0000256" key="2">
    <source>
        <dbReference type="ARBA" id="ARBA00010621"/>
    </source>
</evidence>
<keyword evidence="5 17" id="KW-1003">Cell membrane</keyword>
<dbReference type="PANTHER" id="PTHR30622:SF2">
    <property type="entry name" value="UNDECAPRENYL-DIPHOSPHATASE"/>
    <property type="match status" value="1"/>
</dbReference>
<keyword evidence="11 17" id="KW-0472">Membrane</keyword>
<evidence type="ECO:0000256" key="10">
    <source>
        <dbReference type="ARBA" id="ARBA00022989"/>
    </source>
</evidence>
<evidence type="ECO:0000256" key="16">
    <source>
        <dbReference type="ARBA" id="ARBA00047594"/>
    </source>
</evidence>
<comment type="catalytic activity">
    <reaction evidence="16 17">
        <text>di-trans,octa-cis-undecaprenyl diphosphate + H2O = di-trans,octa-cis-undecaprenyl phosphate + phosphate + H(+)</text>
        <dbReference type="Rhea" id="RHEA:28094"/>
        <dbReference type="ChEBI" id="CHEBI:15377"/>
        <dbReference type="ChEBI" id="CHEBI:15378"/>
        <dbReference type="ChEBI" id="CHEBI:43474"/>
        <dbReference type="ChEBI" id="CHEBI:58405"/>
        <dbReference type="ChEBI" id="CHEBI:60392"/>
        <dbReference type="EC" id="3.6.1.27"/>
    </reaction>
</comment>
<feature type="transmembrane region" description="Helical" evidence="17">
    <location>
        <begin position="88"/>
        <end position="107"/>
    </location>
</feature>
<evidence type="ECO:0000256" key="8">
    <source>
        <dbReference type="ARBA" id="ARBA00022960"/>
    </source>
</evidence>
<dbReference type="PANTHER" id="PTHR30622">
    <property type="entry name" value="UNDECAPRENYL-DIPHOSPHATASE"/>
    <property type="match status" value="1"/>
</dbReference>
<keyword evidence="9 17" id="KW-0573">Peptidoglycan synthesis</keyword>
<dbReference type="HAMAP" id="MF_01006">
    <property type="entry name" value="Undec_diphosphatase"/>
    <property type="match status" value="1"/>
</dbReference>
<keyword evidence="6 17" id="KW-0812">Transmembrane</keyword>
<keyword evidence="7 17" id="KW-0378">Hydrolase</keyword>
<evidence type="ECO:0000256" key="12">
    <source>
        <dbReference type="ARBA" id="ARBA00023251"/>
    </source>
</evidence>
<keyword evidence="8 17" id="KW-0133">Cell shape</keyword>
<protein>
    <recommendedName>
        <fullName evidence="4 17">Undecaprenyl-diphosphatase</fullName>
        <ecNumber evidence="3 17">3.6.1.27</ecNumber>
    </recommendedName>
    <alternativeName>
        <fullName evidence="15 17">Bacitracin resistance protein</fullName>
    </alternativeName>
    <alternativeName>
        <fullName evidence="14 17">Undecaprenyl pyrophosphate phosphatase</fullName>
    </alternativeName>
</protein>
<dbReference type="RefSeq" id="WP_233699200.1">
    <property type="nucleotide sequence ID" value="NZ_JAJNBZ010000043.1"/>
</dbReference>
<comment type="function">
    <text evidence="17">Catalyzes the dephosphorylation of undecaprenyl diphosphate (UPP). Confers resistance to bacitracin.</text>
</comment>
<dbReference type="InterPro" id="IPR003824">
    <property type="entry name" value="UppP"/>
</dbReference>
<evidence type="ECO:0000256" key="9">
    <source>
        <dbReference type="ARBA" id="ARBA00022984"/>
    </source>
</evidence>
<evidence type="ECO:0000256" key="4">
    <source>
        <dbReference type="ARBA" id="ARBA00021581"/>
    </source>
</evidence>
<reference evidence="18 19" key="1">
    <citation type="submission" date="2021-11" db="EMBL/GenBank/DDBJ databases">
        <title>Draft genome sequence of Paenibacillus profundus YoMME, a new Gram-positive bacteria with exoelectrogenic properties.</title>
        <authorList>
            <person name="Hubenova Y."/>
            <person name="Hubenova E."/>
            <person name="Manasiev Y."/>
            <person name="Peykov S."/>
            <person name="Mitov M."/>
        </authorList>
    </citation>
    <scope>NUCLEOTIDE SEQUENCE [LARGE SCALE GENOMIC DNA]</scope>
    <source>
        <strain evidence="18 19">YoMME</strain>
    </source>
</reference>
<organism evidence="18 19">
    <name type="scientific">Paenibacillus profundus</name>
    <dbReference type="NCBI Taxonomy" id="1173085"/>
    <lineage>
        <taxon>Bacteria</taxon>
        <taxon>Bacillati</taxon>
        <taxon>Bacillota</taxon>
        <taxon>Bacilli</taxon>
        <taxon>Bacillales</taxon>
        <taxon>Paenibacillaceae</taxon>
        <taxon>Paenibacillus</taxon>
    </lineage>
</organism>
<evidence type="ECO:0000313" key="19">
    <source>
        <dbReference type="Proteomes" id="UP001199916"/>
    </source>
</evidence>
<comment type="similarity">
    <text evidence="2 17">Belongs to the UppP family.</text>
</comment>
<evidence type="ECO:0000256" key="1">
    <source>
        <dbReference type="ARBA" id="ARBA00004651"/>
    </source>
</evidence>
<feature type="transmembrane region" description="Helical" evidence="17">
    <location>
        <begin position="220"/>
        <end position="239"/>
    </location>
</feature>
<evidence type="ECO:0000256" key="6">
    <source>
        <dbReference type="ARBA" id="ARBA00022692"/>
    </source>
</evidence>
<evidence type="ECO:0000256" key="15">
    <source>
        <dbReference type="ARBA" id="ARBA00032932"/>
    </source>
</evidence>
<gene>
    <name evidence="17" type="primary">uppP</name>
    <name evidence="18" type="ORF">LQV63_28555</name>
</gene>
<accession>A0ABS8YN23</accession>
<name>A0ABS8YN23_9BACL</name>